<dbReference type="PANTHER" id="PTHR33926">
    <property type="entry name" value="PROTEIN TIC 22, CHLOROPLASTIC"/>
    <property type="match status" value="1"/>
</dbReference>
<evidence type="ECO:0000313" key="5">
    <source>
        <dbReference type="EMBL" id="KAJ8547059.1"/>
    </source>
</evidence>
<dbReference type="EMBL" id="JAJAGQ010000012">
    <property type="protein sequence ID" value="KAJ8547059.1"/>
    <property type="molecule type" value="Genomic_DNA"/>
</dbReference>
<feature type="region of interest" description="Disordered" evidence="4">
    <location>
        <begin position="1"/>
        <end position="20"/>
    </location>
</feature>
<dbReference type="Proteomes" id="UP001152561">
    <property type="component" value="Unassembled WGS sequence"/>
</dbReference>
<dbReference type="InterPro" id="IPR007378">
    <property type="entry name" value="Tic22-like"/>
</dbReference>
<dbReference type="GO" id="GO:0015031">
    <property type="term" value="P:protein transport"/>
    <property type="evidence" value="ECO:0007669"/>
    <property type="project" value="InterPro"/>
</dbReference>
<keyword evidence="6" id="KW-1185">Reference proteome</keyword>
<evidence type="ECO:0000256" key="2">
    <source>
        <dbReference type="ARBA" id="ARBA00022528"/>
    </source>
</evidence>
<evidence type="ECO:0000256" key="3">
    <source>
        <dbReference type="ARBA" id="ARBA00022640"/>
    </source>
</evidence>
<accession>A0A9Q1M046</accession>
<organism evidence="5 6">
    <name type="scientific">Anisodus acutangulus</name>
    <dbReference type="NCBI Taxonomy" id="402998"/>
    <lineage>
        <taxon>Eukaryota</taxon>
        <taxon>Viridiplantae</taxon>
        <taxon>Streptophyta</taxon>
        <taxon>Embryophyta</taxon>
        <taxon>Tracheophyta</taxon>
        <taxon>Spermatophyta</taxon>
        <taxon>Magnoliopsida</taxon>
        <taxon>eudicotyledons</taxon>
        <taxon>Gunneridae</taxon>
        <taxon>Pentapetalae</taxon>
        <taxon>asterids</taxon>
        <taxon>lamiids</taxon>
        <taxon>Solanales</taxon>
        <taxon>Solanaceae</taxon>
        <taxon>Solanoideae</taxon>
        <taxon>Hyoscyameae</taxon>
        <taxon>Anisodus</taxon>
    </lineage>
</organism>
<protein>
    <recommendedName>
        <fullName evidence="7">Protein TIC 22-like, chloroplastic</fullName>
    </recommendedName>
</protein>
<evidence type="ECO:0000313" key="6">
    <source>
        <dbReference type="Proteomes" id="UP001152561"/>
    </source>
</evidence>
<dbReference type="Pfam" id="PF04278">
    <property type="entry name" value="Tic22"/>
    <property type="match status" value="1"/>
</dbReference>
<proteinExistence type="predicted"/>
<dbReference type="GO" id="GO:0009507">
    <property type="term" value="C:chloroplast"/>
    <property type="evidence" value="ECO:0007669"/>
    <property type="project" value="UniProtKB-SubCell"/>
</dbReference>
<dbReference type="PANTHER" id="PTHR33926:SF1">
    <property type="entry name" value="PROTEIN TIC 22-LIKE, CHLOROPLASTIC"/>
    <property type="match status" value="1"/>
</dbReference>
<name>A0A9Q1M046_9SOLA</name>
<sequence>MNFFKSKQSSQPPSSSTPPHLQLQQTFKNLQTHFTNFLQTTFPQLNTPQNSPPWGKIGINNNNTVKKQPLSTESIEERLAGVPVYALSNASQEFVLVSGVSTGKSLGLFCFSEADAEALRQQMESMDPTMRNGSRVVPVALNKVFQLKVDGVAFRLIPEASQVKNAMKERERTGTSDESFYGVPVFQSRSLILRSQNKRYRPVFFRKEDLENSLVRASQQQGRLNPAMKGDIQVAVLEDIIQGMKDTSTSKWDDVVFVPPGFDVSTDPSQKKNISLGELICKSNLLIETLLALSLHTTYNDVDQQ</sequence>
<keyword evidence="3" id="KW-0934">Plastid</keyword>
<dbReference type="OrthoDB" id="196308at2759"/>
<evidence type="ECO:0008006" key="7">
    <source>
        <dbReference type="Google" id="ProtNLM"/>
    </source>
</evidence>
<gene>
    <name evidence="5" type="ORF">K7X08_010645</name>
</gene>
<evidence type="ECO:0000256" key="4">
    <source>
        <dbReference type="SAM" id="MobiDB-lite"/>
    </source>
</evidence>
<keyword evidence="2" id="KW-0150">Chloroplast</keyword>
<evidence type="ECO:0000256" key="1">
    <source>
        <dbReference type="ARBA" id="ARBA00004229"/>
    </source>
</evidence>
<dbReference type="FunFam" id="3.40.1350.100:FF:000002">
    <property type="entry name" value="Protein TIC 22-like, chloroplastic"/>
    <property type="match status" value="1"/>
</dbReference>
<reference evidence="6" key="1">
    <citation type="journal article" date="2023" name="Proc. Natl. Acad. Sci. U.S.A.">
        <title>Genomic and structural basis for evolution of tropane alkaloid biosynthesis.</title>
        <authorList>
            <person name="Wanga Y.-J."/>
            <person name="Taina T."/>
            <person name="Yua J.-Y."/>
            <person name="Lia J."/>
            <person name="Xua B."/>
            <person name="Chenc J."/>
            <person name="D'Auriad J.C."/>
            <person name="Huanga J.-P."/>
            <person name="Huanga S.-X."/>
        </authorList>
    </citation>
    <scope>NUCLEOTIDE SEQUENCE [LARGE SCALE GENOMIC DNA]</scope>
    <source>
        <strain evidence="6">cv. KIB-2019</strain>
    </source>
</reference>
<dbReference type="AlphaFoldDB" id="A0A9Q1M046"/>
<comment type="caution">
    <text evidence="5">The sequence shown here is derived from an EMBL/GenBank/DDBJ whole genome shotgun (WGS) entry which is preliminary data.</text>
</comment>
<comment type="subcellular location">
    <subcellularLocation>
        <location evidence="1">Plastid</location>
        <location evidence="1">Chloroplast</location>
    </subcellularLocation>
</comment>
<dbReference type="Gene3D" id="3.40.1350.100">
    <property type="match status" value="2"/>
</dbReference>
<feature type="compositionally biased region" description="Low complexity" evidence="4">
    <location>
        <begin position="8"/>
        <end position="20"/>
    </location>
</feature>